<name>A0AAJ5W9H1_9SPHI</name>
<keyword evidence="1" id="KW-1133">Transmembrane helix</keyword>
<sequence>MFTQFKNIDTAFKHIKSFSYLFLLGNVLIVCFGLFLFARVSREQAQRVYILYNGKVLQAFASERKGNLPVELRDHIKTFHQYFFTLSPDDKAIAATIGKALYLADESAKRAYDNLREQGFYNNLISANISQQIEVDSVKLDVDSDPYAFTCFARQKLVRTSGSAFRKLVTRGRVRVLQQQSDDNPHGFLIQRWEILENRDVAVNP</sequence>
<evidence type="ECO:0000313" key="2">
    <source>
        <dbReference type="EMBL" id="WEK20436.1"/>
    </source>
</evidence>
<evidence type="ECO:0000313" key="3">
    <source>
        <dbReference type="Proteomes" id="UP001214530"/>
    </source>
</evidence>
<keyword evidence="1" id="KW-0812">Transmembrane</keyword>
<dbReference type="EMBL" id="CP119313">
    <property type="protein sequence ID" value="WEK20436.1"/>
    <property type="molecule type" value="Genomic_DNA"/>
</dbReference>
<dbReference type="NCBIfam" id="TIGR03781">
    <property type="entry name" value="Bac_Flav_CT_K"/>
    <property type="match status" value="1"/>
</dbReference>
<dbReference type="AlphaFoldDB" id="A0AAJ5W9H1"/>
<gene>
    <name evidence="2" type="primary">traK</name>
    <name evidence="2" type="ORF">P0Y49_04700</name>
</gene>
<dbReference type="InterPro" id="IPR022276">
    <property type="entry name" value="Conjug_transposon_TraK"/>
</dbReference>
<proteinExistence type="predicted"/>
<dbReference type="Proteomes" id="UP001214530">
    <property type="component" value="Chromosome"/>
</dbReference>
<keyword evidence="1" id="KW-0472">Membrane</keyword>
<evidence type="ECO:0000256" key="1">
    <source>
        <dbReference type="SAM" id="Phobius"/>
    </source>
</evidence>
<feature type="transmembrane region" description="Helical" evidence="1">
    <location>
        <begin position="20"/>
        <end position="38"/>
    </location>
</feature>
<protein>
    <submittedName>
        <fullName evidence="2">Conjugative transposon protein TraK</fullName>
    </submittedName>
</protein>
<accession>A0AAJ5W9H1</accession>
<organism evidence="2 3">
    <name type="scientific">Candidatus Pedobacter colombiensis</name>
    <dbReference type="NCBI Taxonomy" id="3121371"/>
    <lineage>
        <taxon>Bacteria</taxon>
        <taxon>Pseudomonadati</taxon>
        <taxon>Bacteroidota</taxon>
        <taxon>Sphingobacteriia</taxon>
        <taxon>Sphingobacteriales</taxon>
        <taxon>Sphingobacteriaceae</taxon>
        <taxon>Pedobacter</taxon>
    </lineage>
</organism>
<reference evidence="2" key="1">
    <citation type="submission" date="2023-03" db="EMBL/GenBank/DDBJ databases">
        <title>Andean soil-derived lignocellulolytic bacterial consortium as a source of novel taxa and putative plastic-active enzymes.</title>
        <authorList>
            <person name="Diaz-Garcia L."/>
            <person name="Chuvochina M."/>
            <person name="Feuerriegel G."/>
            <person name="Bunk B."/>
            <person name="Sproer C."/>
            <person name="Streit W.R."/>
            <person name="Rodriguez L.M."/>
            <person name="Overmann J."/>
            <person name="Jimenez D.J."/>
        </authorList>
    </citation>
    <scope>NUCLEOTIDE SEQUENCE</scope>
    <source>
        <strain evidence="2">MAG 3858</strain>
    </source>
</reference>